<organism evidence="1 2">
    <name type="scientific">Gemmobacter denitrificans</name>
    <dbReference type="NCBI Taxonomy" id="3123040"/>
    <lineage>
        <taxon>Bacteria</taxon>
        <taxon>Pseudomonadati</taxon>
        <taxon>Pseudomonadota</taxon>
        <taxon>Alphaproteobacteria</taxon>
        <taxon>Rhodobacterales</taxon>
        <taxon>Paracoccaceae</taxon>
        <taxon>Gemmobacter</taxon>
    </lineage>
</organism>
<dbReference type="EMBL" id="JBALHR010000001">
    <property type="protein sequence ID" value="MEH7826825.1"/>
    <property type="molecule type" value="Genomic_DNA"/>
</dbReference>
<comment type="caution">
    <text evidence="1">The sequence shown here is derived from an EMBL/GenBank/DDBJ whole genome shotgun (WGS) entry which is preliminary data.</text>
</comment>
<protein>
    <submittedName>
        <fullName evidence="1">Uncharacterized protein</fullName>
    </submittedName>
</protein>
<proteinExistence type="predicted"/>
<evidence type="ECO:0000313" key="2">
    <source>
        <dbReference type="Proteomes" id="UP001431963"/>
    </source>
</evidence>
<sequence>MAIATTDDVLGTLEFHIAAARRHTPFGQLSPADMIGPYRRAAQAHGLTVEAVQAMHRAQTAGAQHG</sequence>
<dbReference type="Proteomes" id="UP001431963">
    <property type="component" value="Unassembled WGS sequence"/>
</dbReference>
<name>A0ABU8BRB9_9RHOB</name>
<evidence type="ECO:0000313" key="1">
    <source>
        <dbReference type="EMBL" id="MEH7826825.1"/>
    </source>
</evidence>
<dbReference type="RefSeq" id="WP_335418507.1">
    <property type="nucleotide sequence ID" value="NZ_JBALHR010000001.1"/>
</dbReference>
<accession>A0ABU8BRB9</accession>
<keyword evidence="2" id="KW-1185">Reference proteome</keyword>
<gene>
    <name evidence="1" type="ORF">V6590_01555</name>
</gene>
<reference evidence="1" key="1">
    <citation type="submission" date="2024-02" db="EMBL/GenBank/DDBJ databases">
        <title>Genome sequences of strain Gemmobacter sp. JM10B15.</title>
        <authorList>
            <person name="Zhang M."/>
        </authorList>
    </citation>
    <scope>NUCLEOTIDE SEQUENCE</scope>
    <source>
        <strain evidence="1">JM10B15</strain>
    </source>
</reference>